<protein>
    <submittedName>
        <fullName evidence="2">Uncharacterized protein</fullName>
    </submittedName>
</protein>
<proteinExistence type="predicted"/>
<name>A0A4U1BYC8_9SPHI</name>
<evidence type="ECO:0000313" key="3">
    <source>
        <dbReference type="Proteomes" id="UP000308181"/>
    </source>
</evidence>
<feature type="signal peptide" evidence="1">
    <location>
        <begin position="1"/>
        <end position="21"/>
    </location>
</feature>
<organism evidence="2 3">
    <name type="scientific">Pedobacter cryophilus</name>
    <dbReference type="NCBI Taxonomy" id="2571271"/>
    <lineage>
        <taxon>Bacteria</taxon>
        <taxon>Pseudomonadati</taxon>
        <taxon>Bacteroidota</taxon>
        <taxon>Sphingobacteriia</taxon>
        <taxon>Sphingobacteriales</taxon>
        <taxon>Sphingobacteriaceae</taxon>
        <taxon>Pedobacter</taxon>
    </lineage>
</organism>
<comment type="caution">
    <text evidence="2">The sequence shown here is derived from an EMBL/GenBank/DDBJ whole genome shotgun (WGS) entry which is preliminary data.</text>
</comment>
<evidence type="ECO:0000313" key="2">
    <source>
        <dbReference type="EMBL" id="TKB95146.1"/>
    </source>
</evidence>
<dbReference type="Proteomes" id="UP000308181">
    <property type="component" value="Unassembled WGS sequence"/>
</dbReference>
<dbReference type="RefSeq" id="WP_136827735.1">
    <property type="nucleotide sequence ID" value="NZ_SWBP01000010.1"/>
</dbReference>
<keyword evidence="1" id="KW-0732">Signal</keyword>
<accession>A0A4U1BYC8</accession>
<feature type="chain" id="PRO_5020475003" evidence="1">
    <location>
        <begin position="22"/>
        <end position="584"/>
    </location>
</feature>
<gene>
    <name evidence="2" type="ORF">FA046_16965</name>
</gene>
<evidence type="ECO:0000256" key="1">
    <source>
        <dbReference type="SAM" id="SignalP"/>
    </source>
</evidence>
<sequence>MNRKIFTVTVLIIGFSLNSFAQLGKLKGLVGKKDTTKTEETTADKPKKEGGGFGAGLMNKVVGKMAKAAFAVGGGAMGMVGNTDDLTSVTLTPGLMTNLHPLAVQEIGQDFFGGWEPGGSIYTMMFTSKTGWKATKINGSVKVDGVLANYVTMGVYSSFSKNKEPRKVEIVSDKGQNSSFTINPPTHKIKLLSVNGQSSNATLDLNKDVVLEFEDMPEDTKTPILVQLTGSQIGIKTFYAVGYFAPKKKIVIPPAMFRNMAGAAEANIAFNGCYLQVSRSKNESAVNVTGIYPEVKYGAMVTDGMFINVTTKPAFNKGIESKGKEGSTEYVVNKSSAINSPNFGSMKTLGIMGFAAKGSTSFYDQKTKYVMGGGYETTTKIASFPQFPTEVWDDVLNQLYGKITNALITEFGVKLVDVDKITNSVAYKAATPYDTPEENTHDEFFVTYKNTKSLNGIRPIAESLAANTTEHKVMQETGVNSLLKLILNFKLNFEGSSAYMTTTVNFELLAPVLGDTYQTHYLKGSLNGAKYDLQKNKKVSPADLANNVLNINSLTAAFTKALQDIKAKEKSNPDYDTEWATMNN</sequence>
<dbReference type="AlphaFoldDB" id="A0A4U1BYC8"/>
<keyword evidence="3" id="KW-1185">Reference proteome</keyword>
<dbReference type="EMBL" id="SWBP01000010">
    <property type="protein sequence ID" value="TKB95146.1"/>
    <property type="molecule type" value="Genomic_DNA"/>
</dbReference>
<dbReference type="OrthoDB" id="753594at2"/>
<reference evidence="2 3" key="1">
    <citation type="submission" date="2019-04" db="EMBL/GenBank/DDBJ databases">
        <title>Pedobacter sp. AR-3-17 sp. nov., isolated from Arctic soil.</title>
        <authorList>
            <person name="Dahal R.H."/>
            <person name="Kim D.-U."/>
        </authorList>
    </citation>
    <scope>NUCLEOTIDE SEQUENCE [LARGE SCALE GENOMIC DNA]</scope>
    <source>
        <strain evidence="2 3">AR-3-17</strain>
    </source>
</reference>